<dbReference type="PROSITE" id="PS50977">
    <property type="entry name" value="HTH_TETR_2"/>
    <property type="match status" value="1"/>
</dbReference>
<proteinExistence type="predicted"/>
<accession>A0A448I9E9</accession>
<organism evidence="4 5">
    <name type="scientific">Mycolicibacterium chitae</name>
    <name type="common">Mycobacterium chitae</name>
    <dbReference type="NCBI Taxonomy" id="1792"/>
    <lineage>
        <taxon>Bacteria</taxon>
        <taxon>Bacillati</taxon>
        <taxon>Actinomycetota</taxon>
        <taxon>Actinomycetes</taxon>
        <taxon>Mycobacteriales</taxon>
        <taxon>Mycobacteriaceae</taxon>
        <taxon>Mycolicibacterium</taxon>
    </lineage>
</organism>
<dbReference type="InterPro" id="IPR036271">
    <property type="entry name" value="Tet_transcr_reg_TetR-rel_C_sf"/>
</dbReference>
<dbReference type="Gene3D" id="1.10.357.10">
    <property type="entry name" value="Tetracycline Repressor, domain 2"/>
    <property type="match status" value="1"/>
</dbReference>
<dbReference type="AlphaFoldDB" id="A0A448I9E9"/>
<reference evidence="4 5" key="1">
    <citation type="submission" date="2018-12" db="EMBL/GenBank/DDBJ databases">
        <authorList>
            <consortium name="Pathogen Informatics"/>
        </authorList>
    </citation>
    <scope>NUCLEOTIDE SEQUENCE [LARGE SCALE GENOMIC DNA]</scope>
    <source>
        <strain evidence="4 5">NCTC10485</strain>
    </source>
</reference>
<feature type="domain" description="HTH tetR-type" evidence="3">
    <location>
        <begin position="5"/>
        <end position="65"/>
    </location>
</feature>
<gene>
    <name evidence="4" type="primary">tetR_4</name>
    <name evidence="4" type="ORF">NCTC10485_03370</name>
</gene>
<dbReference type="Pfam" id="PF00440">
    <property type="entry name" value="TetR_N"/>
    <property type="match status" value="1"/>
</dbReference>
<dbReference type="InterPro" id="IPR001647">
    <property type="entry name" value="HTH_TetR"/>
</dbReference>
<evidence type="ECO:0000256" key="1">
    <source>
        <dbReference type="ARBA" id="ARBA00023125"/>
    </source>
</evidence>
<dbReference type="GO" id="GO:0003677">
    <property type="term" value="F:DNA binding"/>
    <property type="evidence" value="ECO:0007669"/>
    <property type="project" value="UniProtKB-UniRule"/>
</dbReference>
<protein>
    <submittedName>
        <fullName evidence="4">TetR family transcriptional regulator</fullName>
    </submittedName>
</protein>
<evidence type="ECO:0000313" key="4">
    <source>
        <dbReference type="EMBL" id="VEG49065.1"/>
    </source>
</evidence>
<name>A0A448I9E9_MYCCI</name>
<evidence type="ECO:0000259" key="3">
    <source>
        <dbReference type="PROSITE" id="PS50977"/>
    </source>
</evidence>
<dbReference type="SUPFAM" id="SSF48498">
    <property type="entry name" value="Tetracyclin repressor-like, C-terminal domain"/>
    <property type="match status" value="1"/>
</dbReference>
<dbReference type="EMBL" id="LR134355">
    <property type="protein sequence ID" value="VEG49065.1"/>
    <property type="molecule type" value="Genomic_DNA"/>
</dbReference>
<dbReference type="InterPro" id="IPR009057">
    <property type="entry name" value="Homeodomain-like_sf"/>
</dbReference>
<sequence length="201" mass="21802">MRNVGLDRATVVAAATHLARSVGIENLSMRRLATALDVTPMALYRHLPNKESLLDLVVDESLRSVPPVDPDGPLIPELRNSFGAIYRLAVEQPGLAAAMAARPLEGEVARHLGERVLVLAGRHGFDDNRAAEFLVALFGLTLGTALYRSSRKDRQARLATAGDDTPTVVRLRDAIAGVSARDDQFLDSLDRLAAGYLRELK</sequence>
<dbReference type="SUPFAM" id="SSF46689">
    <property type="entry name" value="Homeodomain-like"/>
    <property type="match status" value="1"/>
</dbReference>
<keyword evidence="1 2" id="KW-0238">DNA-binding</keyword>
<dbReference type="OrthoDB" id="329481at2"/>
<feature type="DNA-binding region" description="H-T-H motif" evidence="2">
    <location>
        <begin position="28"/>
        <end position="47"/>
    </location>
</feature>
<dbReference type="Proteomes" id="UP000282551">
    <property type="component" value="Chromosome"/>
</dbReference>
<evidence type="ECO:0000313" key="5">
    <source>
        <dbReference type="Proteomes" id="UP000282551"/>
    </source>
</evidence>
<evidence type="ECO:0000256" key="2">
    <source>
        <dbReference type="PROSITE-ProRule" id="PRU00335"/>
    </source>
</evidence>
<keyword evidence="5" id="KW-1185">Reference proteome</keyword>